<evidence type="ECO:0000313" key="2">
    <source>
        <dbReference type="WBParaSite" id="L893_g17270.t1"/>
    </source>
</evidence>
<sequence>MPTKNILMICPRNDVSPCNYEILQPPTTLEHDVQRYFPFFALTSFTYRVERRSVPADLMTTVPRGHRRGLLKKSCSKGYDIMGLLGTSGMSNITSTL</sequence>
<proteinExistence type="predicted"/>
<protein>
    <submittedName>
        <fullName evidence="2">Ovule protein</fullName>
    </submittedName>
</protein>
<accession>A0A1I7YKG3</accession>
<organism evidence="1 2">
    <name type="scientific">Steinernema glaseri</name>
    <dbReference type="NCBI Taxonomy" id="37863"/>
    <lineage>
        <taxon>Eukaryota</taxon>
        <taxon>Metazoa</taxon>
        <taxon>Ecdysozoa</taxon>
        <taxon>Nematoda</taxon>
        <taxon>Chromadorea</taxon>
        <taxon>Rhabditida</taxon>
        <taxon>Tylenchina</taxon>
        <taxon>Panagrolaimomorpha</taxon>
        <taxon>Strongyloidoidea</taxon>
        <taxon>Steinernematidae</taxon>
        <taxon>Steinernema</taxon>
    </lineage>
</organism>
<name>A0A1I7YKG3_9BILA</name>
<keyword evidence="1" id="KW-1185">Reference proteome</keyword>
<dbReference type="WBParaSite" id="L893_g17270.t1">
    <property type="protein sequence ID" value="L893_g17270.t1"/>
    <property type="gene ID" value="L893_g17270"/>
</dbReference>
<evidence type="ECO:0000313" key="1">
    <source>
        <dbReference type="Proteomes" id="UP000095287"/>
    </source>
</evidence>
<dbReference type="Proteomes" id="UP000095287">
    <property type="component" value="Unplaced"/>
</dbReference>
<dbReference type="AlphaFoldDB" id="A0A1I7YKG3"/>
<reference evidence="2" key="1">
    <citation type="submission" date="2016-11" db="UniProtKB">
        <authorList>
            <consortium name="WormBaseParasite"/>
        </authorList>
    </citation>
    <scope>IDENTIFICATION</scope>
</reference>